<keyword evidence="2" id="KW-0809">Transit peptide</keyword>
<dbReference type="Pfam" id="PF21864">
    <property type="entry name" value="MORF_dom"/>
    <property type="match status" value="1"/>
</dbReference>
<dbReference type="GO" id="GO:0005739">
    <property type="term" value="C:mitochondrion"/>
    <property type="evidence" value="ECO:0000318"/>
    <property type="project" value="GO_Central"/>
</dbReference>
<protein>
    <recommendedName>
        <fullName evidence="4">MORF/ORRM1/DAG-like MORF domain-containing protein</fullName>
    </recommendedName>
</protein>
<gene>
    <name evidence="5" type="ORF">MANES_15G092300v8</name>
</gene>
<dbReference type="STRING" id="3983.A0A2C9UFG2"/>
<dbReference type="PANTHER" id="PTHR31346:SF4">
    <property type="entry name" value="MULTIPLE ORGANELLAR RNA EDITING FACTOR 8, CHLOROPLASTIC_MITOCHONDRIAL"/>
    <property type="match status" value="1"/>
</dbReference>
<feature type="region of interest" description="Disordered" evidence="3">
    <location>
        <begin position="219"/>
        <end position="393"/>
    </location>
</feature>
<feature type="compositionally biased region" description="Pro residues" evidence="3">
    <location>
        <begin position="281"/>
        <end position="324"/>
    </location>
</feature>
<keyword evidence="6" id="KW-1185">Reference proteome</keyword>
<evidence type="ECO:0000313" key="5">
    <source>
        <dbReference type="EMBL" id="OAY28758.1"/>
    </source>
</evidence>
<evidence type="ECO:0000256" key="2">
    <source>
        <dbReference type="ARBA" id="ARBA00022946"/>
    </source>
</evidence>
<organism evidence="5 6">
    <name type="scientific">Manihot esculenta</name>
    <name type="common">Cassava</name>
    <name type="synonym">Jatropha manihot</name>
    <dbReference type="NCBI Taxonomy" id="3983"/>
    <lineage>
        <taxon>Eukaryota</taxon>
        <taxon>Viridiplantae</taxon>
        <taxon>Streptophyta</taxon>
        <taxon>Embryophyta</taxon>
        <taxon>Tracheophyta</taxon>
        <taxon>Spermatophyta</taxon>
        <taxon>Magnoliopsida</taxon>
        <taxon>eudicotyledons</taxon>
        <taxon>Gunneridae</taxon>
        <taxon>Pentapetalae</taxon>
        <taxon>rosids</taxon>
        <taxon>fabids</taxon>
        <taxon>Malpighiales</taxon>
        <taxon>Euphorbiaceae</taxon>
        <taxon>Crotonoideae</taxon>
        <taxon>Manihoteae</taxon>
        <taxon>Manihot</taxon>
    </lineage>
</organism>
<feature type="compositionally biased region" description="Low complexity" evidence="3">
    <location>
        <begin position="270"/>
        <end position="280"/>
    </location>
</feature>
<reference evidence="6" key="1">
    <citation type="journal article" date="2016" name="Nat. Biotechnol.">
        <title>Sequencing wild and cultivated cassava and related species reveals extensive interspecific hybridization and genetic diversity.</title>
        <authorList>
            <person name="Bredeson J.V."/>
            <person name="Lyons J.B."/>
            <person name="Prochnik S.E."/>
            <person name="Wu G.A."/>
            <person name="Ha C.M."/>
            <person name="Edsinger-Gonzales E."/>
            <person name="Grimwood J."/>
            <person name="Schmutz J."/>
            <person name="Rabbi I.Y."/>
            <person name="Egesi C."/>
            <person name="Nauluvula P."/>
            <person name="Lebot V."/>
            <person name="Ndunguru J."/>
            <person name="Mkamilo G."/>
            <person name="Bart R.S."/>
            <person name="Setter T.L."/>
            <person name="Gleadow R.M."/>
            <person name="Kulakow P."/>
            <person name="Ferguson M.E."/>
            <person name="Rounsley S."/>
            <person name="Rokhsar D.S."/>
        </authorList>
    </citation>
    <scope>NUCLEOTIDE SEQUENCE [LARGE SCALE GENOMIC DNA]</scope>
    <source>
        <strain evidence="6">cv. AM560-2</strain>
    </source>
</reference>
<feature type="domain" description="MORF/ORRM1/DAG-like MORF" evidence="4">
    <location>
        <begin position="104"/>
        <end position="195"/>
    </location>
</feature>
<dbReference type="OMA" id="HAGGMQQ"/>
<dbReference type="GO" id="GO:0006397">
    <property type="term" value="P:mRNA processing"/>
    <property type="evidence" value="ECO:0007669"/>
    <property type="project" value="UniProtKB-KW"/>
</dbReference>
<dbReference type="PANTHER" id="PTHR31346">
    <property type="entry name" value="MULTIPLE ORGANELLAR RNA EDITING FACTOR 2, CHLOROPLASTIC-RELATED-RELATED"/>
    <property type="match status" value="1"/>
</dbReference>
<dbReference type="InterPro" id="IPR039206">
    <property type="entry name" value="MORF/ORRM1/DAG-like"/>
</dbReference>
<comment type="caution">
    <text evidence="5">The sequence shown here is derived from an EMBL/GenBank/DDBJ whole genome shotgun (WGS) entry which is preliminary data.</text>
</comment>
<evidence type="ECO:0000256" key="1">
    <source>
        <dbReference type="ARBA" id="ARBA00022664"/>
    </source>
</evidence>
<evidence type="ECO:0000313" key="6">
    <source>
        <dbReference type="Proteomes" id="UP000091857"/>
    </source>
</evidence>
<dbReference type="Proteomes" id="UP000091857">
    <property type="component" value="Chromosome 15"/>
</dbReference>
<feature type="compositionally biased region" description="Basic and acidic residues" evidence="3">
    <location>
        <begin position="219"/>
        <end position="245"/>
    </location>
</feature>
<dbReference type="AlphaFoldDB" id="A0A2C9UFG2"/>
<dbReference type="GO" id="GO:0080156">
    <property type="term" value="P:mitochondrial mRNA modification"/>
    <property type="evidence" value="ECO:0000318"/>
    <property type="project" value="GO_Central"/>
</dbReference>
<feature type="compositionally biased region" description="Polar residues" evidence="3">
    <location>
        <begin position="357"/>
        <end position="374"/>
    </location>
</feature>
<keyword evidence="1" id="KW-0507">mRNA processing</keyword>
<dbReference type="EMBL" id="CM004401">
    <property type="protein sequence ID" value="OAY28758.1"/>
    <property type="molecule type" value="Genomic_DNA"/>
</dbReference>
<sequence>MAIRFFTHSLLCRPTSSNKGLIISFLSRSISSLPTPNPASRSLSLLRGLRPLSAAASLTSSNLSTALTTRSFATRTTTSSLNDPSPNWSNRPPKETILLDGCDFEHWLVVVEKPEGDPTRDEIIDSYIKTLAMVVGSEEEARKKIYSVSTRCYYAFGALVSEELSLKIKELPRVRWVLPDSYLDVKNKDYGGEPFIDGKAVPYDPKYHEEWIRNNARANERNRRNDRPRNFDRSRNYERRRENMQNRDFQNTRAAPMDNQGMQNPASNIAGMPQNNMNGPGAPPPPPPNNYMRGPPPPPPNNYMGRPPPPNNYMGGPPPPPPPNNYGGGPQNMGGMPQNNFGGMPTSNMGGVPQGPGWTNNMPGNMQQNFPTGPNNGGMPHQGAPSDYQNNYS</sequence>
<dbReference type="GO" id="GO:0016554">
    <property type="term" value="P:cytidine to uridine editing"/>
    <property type="evidence" value="ECO:0007669"/>
    <property type="project" value="InterPro"/>
</dbReference>
<accession>A0A2C9UFG2</accession>
<name>A0A2C9UFG2_MANES</name>
<dbReference type="OrthoDB" id="1913091at2759"/>
<dbReference type="Gramene" id="Manes.15G092300.1.v8.1">
    <property type="protein sequence ID" value="Manes.15G092300.1.v8.1.CDS"/>
    <property type="gene ID" value="Manes.15G092300.v8.1"/>
</dbReference>
<proteinExistence type="predicted"/>
<evidence type="ECO:0000259" key="4">
    <source>
        <dbReference type="Pfam" id="PF21864"/>
    </source>
</evidence>
<dbReference type="InterPro" id="IPR054059">
    <property type="entry name" value="MORF/ORRM1/DAG-like_MORF"/>
</dbReference>
<evidence type="ECO:0000256" key="3">
    <source>
        <dbReference type="SAM" id="MobiDB-lite"/>
    </source>
</evidence>